<sequence length="319" mass="35790">MRRPSTGAKGSRASGTKPGPTPVSSSRNATGAESDPVAVLALNISDLTIDVPIENAPKPKRRPIVPFRFLDLPSELRIKVYEYHFDNFGEILDLDFENYKRYHKRLGLLRTCRLVYREASYVFYSTHPVRLFPIYGKFFKAKKPLLARMKPNQRSMINTLELRLGPGWNRPPRGWVVNEGLGLKDCVSARRVKVFVECDPSNEMFKGFRHSDGFYERFSRELLAAVLDDLPQAVTVEFDANPSVKKNGAMMKALLEATTAKGCDLAWGPEKGWDDGEEKEDEVKIISYGEIGSRMAMNAHVLIDSSHSGEHGTSVLVLA</sequence>
<dbReference type="PANTHER" id="PTHR42085">
    <property type="entry name" value="F-BOX DOMAIN-CONTAINING PROTEIN"/>
    <property type="match status" value="1"/>
</dbReference>
<dbReference type="GeneID" id="92071628"/>
<dbReference type="InterPro" id="IPR038883">
    <property type="entry name" value="AN11006-like"/>
</dbReference>
<proteinExistence type="predicted"/>
<dbReference type="EMBL" id="JAQQWE010000001">
    <property type="protein sequence ID" value="KAK7968067.1"/>
    <property type="molecule type" value="Genomic_DNA"/>
</dbReference>
<comment type="caution">
    <text evidence="2">The sequence shown here is derived from an EMBL/GenBank/DDBJ whole genome shotgun (WGS) entry which is preliminary data.</text>
</comment>
<feature type="compositionally biased region" description="Polar residues" evidence="1">
    <location>
        <begin position="22"/>
        <end position="31"/>
    </location>
</feature>
<dbReference type="Proteomes" id="UP001391051">
    <property type="component" value="Unassembled WGS sequence"/>
</dbReference>
<dbReference type="PANTHER" id="PTHR42085:SF2">
    <property type="entry name" value="F-BOX DOMAIN-CONTAINING PROTEIN"/>
    <property type="match status" value="1"/>
</dbReference>
<evidence type="ECO:0000313" key="3">
    <source>
        <dbReference type="Proteomes" id="UP001391051"/>
    </source>
</evidence>
<accession>A0ABR1QZC7</accession>
<gene>
    <name evidence="2" type="ORF">PG986_002344</name>
</gene>
<name>A0ABR1QZC7_9PEZI</name>
<dbReference type="RefSeq" id="XP_066707459.1">
    <property type="nucleotide sequence ID" value="XM_066838566.1"/>
</dbReference>
<evidence type="ECO:0000313" key="2">
    <source>
        <dbReference type="EMBL" id="KAK7968067.1"/>
    </source>
</evidence>
<keyword evidence="3" id="KW-1185">Reference proteome</keyword>
<feature type="region of interest" description="Disordered" evidence="1">
    <location>
        <begin position="1"/>
        <end position="32"/>
    </location>
</feature>
<evidence type="ECO:0000256" key="1">
    <source>
        <dbReference type="SAM" id="MobiDB-lite"/>
    </source>
</evidence>
<protein>
    <submittedName>
        <fullName evidence="2">Uncharacterized protein</fullName>
    </submittedName>
</protein>
<reference evidence="2 3" key="1">
    <citation type="submission" date="2023-01" db="EMBL/GenBank/DDBJ databases">
        <title>Analysis of 21 Apiospora genomes using comparative genomics revels a genus with tremendous synthesis potential of carbohydrate active enzymes and secondary metabolites.</title>
        <authorList>
            <person name="Sorensen T."/>
        </authorList>
    </citation>
    <scope>NUCLEOTIDE SEQUENCE [LARGE SCALE GENOMIC DNA]</scope>
    <source>
        <strain evidence="2 3">CBS 24483</strain>
    </source>
</reference>
<organism evidence="2 3">
    <name type="scientific">Apiospora aurea</name>
    <dbReference type="NCBI Taxonomy" id="335848"/>
    <lineage>
        <taxon>Eukaryota</taxon>
        <taxon>Fungi</taxon>
        <taxon>Dikarya</taxon>
        <taxon>Ascomycota</taxon>
        <taxon>Pezizomycotina</taxon>
        <taxon>Sordariomycetes</taxon>
        <taxon>Xylariomycetidae</taxon>
        <taxon>Amphisphaeriales</taxon>
        <taxon>Apiosporaceae</taxon>
        <taxon>Apiospora</taxon>
    </lineage>
</organism>